<keyword evidence="3" id="KW-0067">ATP-binding</keyword>
<dbReference type="InterPro" id="IPR017871">
    <property type="entry name" value="ABC_transporter-like_CS"/>
</dbReference>
<sequence length="302" mass="34157">MGTTEDIMISVRNYNKKFKKFNISNINFTVFKGTIHALVGQSGSGKSVLLKSIIGAMPSNRYSGTIKVNDYKAGSAKSKLSLGYSLNLENFPQGLTAYNFLKYLGQTTTITDSALEVNLQKLLNNFNLWEHRNKGLNSFSSGMKNRIMLIQALAHDPELVILDEPGANLDSESRKYFTNVLKRLKAEGKTIFLTTHMINEVKDIIDDCTIIDLGKMLYSGPIAKFDVGKIFILTTNNLPLTATILTKYQYQFKYLKDLNEILIRLDTQEKIDNLSSILNKYKIGIQNLYEKEIDLSHLKNFL</sequence>
<dbReference type="EMBL" id="AP026933">
    <property type="protein sequence ID" value="BDT04803.1"/>
    <property type="molecule type" value="Genomic_DNA"/>
</dbReference>
<dbReference type="SUPFAM" id="SSF52540">
    <property type="entry name" value="P-loop containing nucleoside triphosphate hydrolases"/>
    <property type="match status" value="1"/>
</dbReference>
<dbReference type="InterPro" id="IPR051782">
    <property type="entry name" value="ABC_Transporter_VariousFunc"/>
</dbReference>
<dbReference type="Gene3D" id="3.40.50.300">
    <property type="entry name" value="P-loop containing nucleotide triphosphate hydrolases"/>
    <property type="match status" value="1"/>
</dbReference>
<name>A0ABM8BY39_9MOLU</name>
<evidence type="ECO:0000256" key="3">
    <source>
        <dbReference type="ARBA" id="ARBA00022840"/>
    </source>
</evidence>
<organism evidence="5 7">
    <name type="scientific">Spiroplasma ixodetis</name>
    <dbReference type="NCBI Taxonomy" id="2141"/>
    <lineage>
        <taxon>Bacteria</taxon>
        <taxon>Bacillati</taxon>
        <taxon>Mycoplasmatota</taxon>
        <taxon>Mollicutes</taxon>
        <taxon>Entomoplasmatales</taxon>
        <taxon>Spiroplasmataceae</taxon>
        <taxon>Spiroplasma</taxon>
    </lineage>
</organism>
<dbReference type="PANTHER" id="PTHR42939">
    <property type="entry name" value="ABC TRANSPORTER ATP-BINDING PROTEIN ALBC-RELATED"/>
    <property type="match status" value="1"/>
</dbReference>
<dbReference type="SMART" id="SM00382">
    <property type="entry name" value="AAA"/>
    <property type="match status" value="1"/>
</dbReference>
<evidence type="ECO:0000313" key="7">
    <source>
        <dbReference type="Proteomes" id="UP001163387"/>
    </source>
</evidence>
<dbReference type="PROSITE" id="PS00211">
    <property type="entry name" value="ABC_TRANSPORTER_1"/>
    <property type="match status" value="1"/>
</dbReference>
<dbReference type="InterPro" id="IPR027417">
    <property type="entry name" value="P-loop_NTPase"/>
</dbReference>
<proteinExistence type="predicted"/>
<dbReference type="InterPro" id="IPR003439">
    <property type="entry name" value="ABC_transporter-like_ATP-bd"/>
</dbReference>
<gene>
    <name evidence="5" type="ORF">SHM_24440</name>
    <name evidence="6" type="ORF">SHM_24490</name>
</gene>
<accession>A0ABM8BY39</accession>
<dbReference type="PANTHER" id="PTHR42939:SF1">
    <property type="entry name" value="ABC TRANSPORTER ATP-BINDING PROTEIN ALBC-RELATED"/>
    <property type="match status" value="1"/>
</dbReference>
<keyword evidence="7" id="KW-1185">Reference proteome</keyword>
<feature type="domain" description="ABC transporter" evidence="4">
    <location>
        <begin position="2"/>
        <end position="238"/>
    </location>
</feature>
<protein>
    <recommendedName>
        <fullName evidence="4">ABC transporter domain-containing protein</fullName>
    </recommendedName>
</protein>
<dbReference type="Pfam" id="PF00005">
    <property type="entry name" value="ABC_tran"/>
    <property type="match status" value="1"/>
</dbReference>
<reference evidence="5 7" key="1">
    <citation type="journal article" date="2022" name="Front. Microbiol.">
        <title>Male-killing mechanisms vary between Spiroplasma species.</title>
        <authorList>
            <person name="Arai H."/>
            <person name="Inoue M."/>
            <person name="Kageyama D."/>
        </authorList>
    </citation>
    <scope>NUCLEOTIDE SEQUENCE [LARGE SCALE GENOMIC DNA]</scope>
    <source>
        <strain evidence="5">SHm</strain>
        <strain evidence="7">sHm</strain>
    </source>
</reference>
<dbReference type="PROSITE" id="PS50893">
    <property type="entry name" value="ABC_TRANSPORTER_2"/>
    <property type="match status" value="1"/>
</dbReference>
<dbReference type="EMBL" id="AP026933">
    <property type="protein sequence ID" value="BDT04798.1"/>
    <property type="molecule type" value="Genomic_DNA"/>
</dbReference>
<evidence type="ECO:0000313" key="5">
    <source>
        <dbReference type="EMBL" id="BDT04798.1"/>
    </source>
</evidence>
<dbReference type="Proteomes" id="UP001163387">
    <property type="component" value="Chromosome"/>
</dbReference>
<dbReference type="InterPro" id="IPR003593">
    <property type="entry name" value="AAA+_ATPase"/>
</dbReference>
<evidence type="ECO:0000259" key="4">
    <source>
        <dbReference type="PROSITE" id="PS50893"/>
    </source>
</evidence>
<dbReference type="RefSeq" id="WP_281748461.1">
    <property type="nucleotide sequence ID" value="NZ_AP026933.1"/>
</dbReference>
<evidence type="ECO:0000313" key="6">
    <source>
        <dbReference type="EMBL" id="BDT04803.1"/>
    </source>
</evidence>
<keyword evidence="1" id="KW-0813">Transport</keyword>
<keyword evidence="2" id="KW-0547">Nucleotide-binding</keyword>
<evidence type="ECO:0000256" key="2">
    <source>
        <dbReference type="ARBA" id="ARBA00022741"/>
    </source>
</evidence>
<evidence type="ECO:0000256" key="1">
    <source>
        <dbReference type="ARBA" id="ARBA00022448"/>
    </source>
</evidence>
<dbReference type="CDD" id="cd03230">
    <property type="entry name" value="ABC_DR_subfamily_A"/>
    <property type="match status" value="1"/>
</dbReference>